<dbReference type="Proteomes" id="UP000272729">
    <property type="component" value="Unassembled WGS sequence"/>
</dbReference>
<dbReference type="RefSeq" id="WP_121220924.1">
    <property type="nucleotide sequence ID" value="NZ_JBIUBA010000002.1"/>
</dbReference>
<evidence type="ECO:0008006" key="3">
    <source>
        <dbReference type="Google" id="ProtNLM"/>
    </source>
</evidence>
<evidence type="ECO:0000313" key="2">
    <source>
        <dbReference type="Proteomes" id="UP000272729"/>
    </source>
</evidence>
<organism evidence="1 2">
    <name type="scientific">Saccharothrix variisporea</name>
    <dbReference type="NCBI Taxonomy" id="543527"/>
    <lineage>
        <taxon>Bacteria</taxon>
        <taxon>Bacillati</taxon>
        <taxon>Actinomycetota</taxon>
        <taxon>Actinomycetes</taxon>
        <taxon>Pseudonocardiales</taxon>
        <taxon>Pseudonocardiaceae</taxon>
        <taxon>Saccharothrix</taxon>
    </lineage>
</organism>
<proteinExistence type="predicted"/>
<dbReference type="EMBL" id="RBXR01000001">
    <property type="protein sequence ID" value="RKT69291.1"/>
    <property type="molecule type" value="Genomic_DNA"/>
</dbReference>
<evidence type="ECO:0000313" key="1">
    <source>
        <dbReference type="EMBL" id="RKT69291.1"/>
    </source>
</evidence>
<protein>
    <recommendedName>
        <fullName evidence="3">Excreted virulence factor EspC (Type VII ESX diderm)</fullName>
    </recommendedName>
</protein>
<accession>A0A495X4R8</accession>
<name>A0A495X4R8_9PSEU</name>
<dbReference type="OrthoDB" id="3688207at2"/>
<sequence>MGWEIGMDPDATEQALARVQALEEDTGTVWRRLRGEVAGQEEGIGHGRLAQAFRPTYTPLADPARVLADSALAQLEASLHGGRVSVQRYREADQAAAGGFPRPR</sequence>
<keyword evidence="2" id="KW-1185">Reference proteome</keyword>
<comment type="caution">
    <text evidence="1">The sequence shown here is derived from an EMBL/GenBank/DDBJ whole genome shotgun (WGS) entry which is preliminary data.</text>
</comment>
<reference evidence="1 2" key="1">
    <citation type="submission" date="2018-10" db="EMBL/GenBank/DDBJ databases">
        <title>Sequencing the genomes of 1000 actinobacteria strains.</title>
        <authorList>
            <person name="Klenk H.-P."/>
        </authorList>
    </citation>
    <scope>NUCLEOTIDE SEQUENCE [LARGE SCALE GENOMIC DNA]</scope>
    <source>
        <strain evidence="1 2">DSM 43911</strain>
    </source>
</reference>
<dbReference type="AlphaFoldDB" id="A0A495X4R8"/>
<gene>
    <name evidence="1" type="ORF">DFJ66_2496</name>
</gene>